<feature type="region of interest" description="Disordered" evidence="3">
    <location>
        <begin position="960"/>
        <end position="987"/>
    </location>
</feature>
<proteinExistence type="predicted"/>
<accession>A0ABY7YX90</accession>
<name>A0ABY7YX90_9HYPH</name>
<dbReference type="PROSITE" id="PS51194">
    <property type="entry name" value="HELICASE_CTER"/>
    <property type="match status" value="1"/>
</dbReference>
<evidence type="ECO:0000259" key="4">
    <source>
        <dbReference type="PROSITE" id="PS51192"/>
    </source>
</evidence>
<dbReference type="Gene3D" id="3.40.50.300">
    <property type="entry name" value="P-loop containing nucleotide triphosphate hydrolases"/>
    <property type="match status" value="1"/>
</dbReference>
<dbReference type="CDD" id="cd18793">
    <property type="entry name" value="SF2_C_SNF"/>
    <property type="match status" value="1"/>
</dbReference>
<dbReference type="EMBL" id="CP118247">
    <property type="protein sequence ID" value="WDR05635.1"/>
    <property type="molecule type" value="Genomic_DNA"/>
</dbReference>
<dbReference type="InterPro" id="IPR027417">
    <property type="entry name" value="P-loop_NTPase"/>
</dbReference>
<organism evidence="6 7">
    <name type="scientific">Devosia rhodophyticola</name>
    <dbReference type="NCBI Taxonomy" id="3026423"/>
    <lineage>
        <taxon>Bacteria</taxon>
        <taxon>Pseudomonadati</taxon>
        <taxon>Pseudomonadota</taxon>
        <taxon>Alphaproteobacteria</taxon>
        <taxon>Hyphomicrobiales</taxon>
        <taxon>Devosiaceae</taxon>
        <taxon>Devosia</taxon>
    </lineage>
</organism>
<feature type="domain" description="Helicase C-terminal" evidence="5">
    <location>
        <begin position="491"/>
        <end position="648"/>
    </location>
</feature>
<keyword evidence="1" id="KW-0378">Hydrolase</keyword>
<dbReference type="InterPro" id="IPR014001">
    <property type="entry name" value="Helicase_ATP-bd"/>
</dbReference>
<dbReference type="PANTHER" id="PTHR10799">
    <property type="entry name" value="SNF2/RAD54 HELICASE FAMILY"/>
    <property type="match status" value="1"/>
</dbReference>
<keyword evidence="2" id="KW-0175">Coiled coil</keyword>
<dbReference type="InterPro" id="IPR000330">
    <property type="entry name" value="SNF2_N"/>
</dbReference>
<dbReference type="Proteomes" id="UP001222118">
    <property type="component" value="Chromosome"/>
</dbReference>
<dbReference type="Gene3D" id="3.40.50.10810">
    <property type="entry name" value="Tandem AAA-ATPase domain"/>
    <property type="match status" value="1"/>
</dbReference>
<evidence type="ECO:0000256" key="3">
    <source>
        <dbReference type="SAM" id="MobiDB-lite"/>
    </source>
</evidence>
<dbReference type="Pfam" id="PF00176">
    <property type="entry name" value="SNF2-rel_dom"/>
    <property type="match status" value="1"/>
</dbReference>
<dbReference type="Pfam" id="PF00271">
    <property type="entry name" value="Helicase_C"/>
    <property type="match status" value="1"/>
</dbReference>
<evidence type="ECO:0000313" key="7">
    <source>
        <dbReference type="Proteomes" id="UP001222118"/>
    </source>
</evidence>
<evidence type="ECO:0000259" key="5">
    <source>
        <dbReference type="PROSITE" id="PS51194"/>
    </source>
</evidence>
<feature type="coiled-coil region" evidence="2">
    <location>
        <begin position="669"/>
        <end position="696"/>
    </location>
</feature>
<reference evidence="6 7" key="1">
    <citation type="submission" date="2023-02" db="EMBL/GenBank/DDBJ databases">
        <title>Devosia chondri sp. nov., isolated from the phycosphere of marine algae.</title>
        <authorList>
            <person name="Kim J.M."/>
            <person name="Lee J.K."/>
            <person name="Choi B.J."/>
            <person name="Bayburt H."/>
            <person name="Jeon C.O."/>
        </authorList>
    </citation>
    <scope>NUCLEOTIDE SEQUENCE [LARGE SCALE GENOMIC DNA]</scope>
    <source>
        <strain evidence="6 7">G2-5</strain>
    </source>
</reference>
<protein>
    <submittedName>
        <fullName evidence="6">SNF2-related protein</fullName>
    </submittedName>
</protein>
<evidence type="ECO:0000256" key="1">
    <source>
        <dbReference type="ARBA" id="ARBA00022801"/>
    </source>
</evidence>
<keyword evidence="7" id="KW-1185">Reference proteome</keyword>
<evidence type="ECO:0000313" key="6">
    <source>
        <dbReference type="EMBL" id="WDR05635.1"/>
    </source>
</evidence>
<gene>
    <name evidence="6" type="ORF">PSQ90_15420</name>
</gene>
<dbReference type="InterPro" id="IPR049730">
    <property type="entry name" value="SNF2/RAD54-like_C"/>
</dbReference>
<dbReference type="InterPro" id="IPR038718">
    <property type="entry name" value="SNF2-like_sf"/>
</dbReference>
<feature type="domain" description="Helicase ATP-binding" evidence="4">
    <location>
        <begin position="81"/>
        <end position="270"/>
    </location>
</feature>
<evidence type="ECO:0000256" key="2">
    <source>
        <dbReference type="SAM" id="Coils"/>
    </source>
</evidence>
<sequence length="1029" mass="115726">MLPVLFPDGSQAWLPESALEVVPLALPPLDQRFEDGSFADPEWLRRTLARLRVTGRLTNVIYSMEATDTDFYAFQFKPVLKLLNSPRDGLLVADEVGLGKTIEAGLIWTELRARLQSNRLLVICPKTLCQKWRSELHQRFGVDARIVNADELLELVSGSAGANSGFAAIASMQSLRPPRGWSDDETVGQGRRLNPRALLARFLDAAAEETPLLDLLVIDEAHHMRNPETALHALGSLLNSVSSHRVFLSATPIHLRNRDLQSLLRLIDPDTFEYEDTLSELIEVNAPIVQARDLVLKPDTTAADILRRLDEAMRYQLLADSAALRLVRKEIESAELTMSKRAEIASRLEQANQLANYVTRTRRRDVEEFRVRRDVKAPTLTMLPVESVFYHAVTEEVRQYAIENDVSDGFLLSMPQRLLSSSPAAASAYWSSLAAGQISSLVDEDDGSDELDEQDMPSPHIGPLVSRLAFLSSRLGYTQQLRACDSKYTLLLDQLRKVWADDALAKVIVFSTFKHTLGYLQERLTEDFGRDSLELLHGSIREPREVVLQRFKADVNRKVLLSSEVGSEGIDLQFCWLVVNYDLPWNPMRLEQRIGRVDRLGQKQDVVVILNLVFDGTIDQRIYNRLYVRLGLGQKALGEFEAVLGEPIRDMTRKLVNPQLTDAQRIEAIEQAAQALEVLRQQEDALEEQAGALIRHGDYILQSIADSRRMNRWLSGNDVLVYVRDRLHRSFPGSMIEMSPAGSDRYRIKLSTEAVENFSSYLARRGLKGTTRILGGSDQQRYRFEASVARKRDGDAEVISQIHSLVRFAAYLDSTDELQQPQPVAATLRQSDLDFECSTGTFVLGIRRWNASTPEASVVANNRIAYAGAHLETGAALSPEEAEVLASAIANNGRVLPNIASDPRLPAGAALLRMSVLTELDDRFVNFVAQAQAQVSDRVRIRRRALQRHQDAKTLTLVQTRDKHSERATDFEKRGQTKEARQRRSLVEATEGKLRRLHESCRQRLTELEVLDNITPEMSDVAVVMVQII</sequence>
<dbReference type="SMART" id="SM00490">
    <property type="entry name" value="HELICc"/>
    <property type="match status" value="1"/>
</dbReference>
<dbReference type="SMART" id="SM00487">
    <property type="entry name" value="DEXDc"/>
    <property type="match status" value="1"/>
</dbReference>
<dbReference type="RefSeq" id="WP_282211153.1">
    <property type="nucleotide sequence ID" value="NZ_CP118247.1"/>
</dbReference>
<dbReference type="SUPFAM" id="SSF52540">
    <property type="entry name" value="P-loop containing nucleoside triphosphate hydrolases"/>
    <property type="match status" value="2"/>
</dbReference>
<dbReference type="PROSITE" id="PS51192">
    <property type="entry name" value="HELICASE_ATP_BIND_1"/>
    <property type="match status" value="1"/>
</dbReference>
<dbReference type="InterPro" id="IPR001650">
    <property type="entry name" value="Helicase_C-like"/>
</dbReference>